<dbReference type="PANTHER" id="PTHR43409:SF4">
    <property type="entry name" value="RADICAL SAM SUPERFAMILY PROTEIN"/>
    <property type="match status" value="1"/>
</dbReference>
<dbReference type="GO" id="GO:0051536">
    <property type="term" value="F:iron-sulfur cluster binding"/>
    <property type="evidence" value="ECO:0007669"/>
    <property type="project" value="UniProtKB-KW"/>
</dbReference>
<feature type="domain" description="Radical SAM core" evidence="6">
    <location>
        <begin position="22"/>
        <end position="293"/>
    </location>
</feature>
<dbReference type="RefSeq" id="WP_139448881.1">
    <property type="nucleotide sequence ID" value="NZ_VDMB01000012.1"/>
</dbReference>
<gene>
    <name evidence="7" type="ORF">FIM25_10130</name>
</gene>
<proteinExistence type="predicted"/>
<comment type="cofactor">
    <cofactor evidence="1">
        <name>[4Fe-4S] cluster</name>
        <dbReference type="ChEBI" id="CHEBI:49883"/>
    </cofactor>
</comment>
<sequence length="387" mass="43611">MSEKKKETEVYAGFEQGPIRPPSEAGSLLIRVTRNCPWNRCRFCPVYKGTRFSLRPMEHVLADIDTVHSHLLKLQAHASGGPITRDMVMHAGKDLAGPDLDALHATLHWMSHGMDSVFLQDANSLIMKPDNLITVLRHIKERFPWISRITSYARSHTIKGIPDDKFQAMADAGLNRIHVGMESGCDAVLERIQKGVTRDVHILAGQKVKAAGISLSEYVMPGLGGRDLSEAHAMDTADALNRINPDFIRLRTLALPQNTELYGDWQAGHFDKCSGEEVARELLGFIMALEGIQSTLTSDHVLNLFETVAGKLPEDKPQMIAEIQSFLDLPEHGRMMYQVGRRMGLYRGMNDFKDEGRRQRVAEACQRYNIRPDNLEEVLDDLMRRFI</sequence>
<accession>A0A5S5MF18</accession>
<dbReference type="AlphaFoldDB" id="A0A5S5MF18"/>
<evidence type="ECO:0000256" key="1">
    <source>
        <dbReference type="ARBA" id="ARBA00001966"/>
    </source>
</evidence>
<protein>
    <submittedName>
        <fullName evidence="7">Radical SAM protein</fullName>
    </submittedName>
</protein>
<reference evidence="7 8" key="1">
    <citation type="submission" date="2019-06" db="EMBL/GenBank/DDBJ databases">
        <title>Desulfobotulus mexicanus sp. nov., a novel sulfate-reducing bacterium isolated from the sediment of an alkaline crater lake in Mexico.</title>
        <authorList>
            <person name="Hirschler-Rea A."/>
        </authorList>
    </citation>
    <scope>NUCLEOTIDE SEQUENCE [LARGE SCALE GENOMIC DNA]</scope>
    <source>
        <strain evidence="7 8">PAR22N</strain>
    </source>
</reference>
<comment type="caution">
    <text evidence="7">The sequence shown here is derived from an EMBL/GenBank/DDBJ whole genome shotgun (WGS) entry which is preliminary data.</text>
</comment>
<evidence type="ECO:0000256" key="5">
    <source>
        <dbReference type="ARBA" id="ARBA00023014"/>
    </source>
</evidence>
<name>A0A5S5MF18_9BACT</name>
<dbReference type="PROSITE" id="PS51918">
    <property type="entry name" value="RADICAL_SAM"/>
    <property type="match status" value="1"/>
</dbReference>
<dbReference type="InterPro" id="IPR058240">
    <property type="entry name" value="rSAM_sf"/>
</dbReference>
<dbReference type="EMBL" id="VDMB01000012">
    <property type="protein sequence ID" value="TYT74312.1"/>
    <property type="molecule type" value="Genomic_DNA"/>
</dbReference>
<evidence type="ECO:0000313" key="7">
    <source>
        <dbReference type="EMBL" id="TYT74312.1"/>
    </source>
</evidence>
<evidence type="ECO:0000256" key="4">
    <source>
        <dbReference type="ARBA" id="ARBA00023004"/>
    </source>
</evidence>
<dbReference type="InterPro" id="IPR006638">
    <property type="entry name" value="Elp3/MiaA/NifB-like_rSAM"/>
</dbReference>
<dbReference type="InterPro" id="IPR051198">
    <property type="entry name" value="BchE-like"/>
</dbReference>
<dbReference type="SMART" id="SM00729">
    <property type="entry name" value="Elp3"/>
    <property type="match status" value="1"/>
</dbReference>
<dbReference type="InterPro" id="IPR007197">
    <property type="entry name" value="rSAM"/>
</dbReference>
<dbReference type="Gene3D" id="3.80.30.20">
    <property type="entry name" value="tm_1862 like domain"/>
    <property type="match status" value="1"/>
</dbReference>
<keyword evidence="2" id="KW-0949">S-adenosyl-L-methionine</keyword>
<keyword evidence="5" id="KW-0411">Iron-sulfur</keyword>
<keyword evidence="4" id="KW-0408">Iron</keyword>
<keyword evidence="3" id="KW-0479">Metal-binding</keyword>
<dbReference type="Pfam" id="PF04055">
    <property type="entry name" value="Radical_SAM"/>
    <property type="match status" value="1"/>
</dbReference>
<dbReference type="InterPro" id="IPR023404">
    <property type="entry name" value="rSAM_horseshoe"/>
</dbReference>
<dbReference type="SFLD" id="SFLDS00029">
    <property type="entry name" value="Radical_SAM"/>
    <property type="match status" value="1"/>
</dbReference>
<keyword evidence="8" id="KW-1185">Reference proteome</keyword>
<evidence type="ECO:0000256" key="3">
    <source>
        <dbReference type="ARBA" id="ARBA00022723"/>
    </source>
</evidence>
<dbReference type="GO" id="GO:0003824">
    <property type="term" value="F:catalytic activity"/>
    <property type="evidence" value="ECO:0007669"/>
    <property type="project" value="InterPro"/>
</dbReference>
<evidence type="ECO:0000256" key="2">
    <source>
        <dbReference type="ARBA" id="ARBA00022691"/>
    </source>
</evidence>
<dbReference type="SUPFAM" id="SSF102114">
    <property type="entry name" value="Radical SAM enzymes"/>
    <property type="match status" value="1"/>
</dbReference>
<dbReference type="PANTHER" id="PTHR43409">
    <property type="entry name" value="ANAEROBIC MAGNESIUM-PROTOPORPHYRIN IX MONOMETHYL ESTER CYCLASE-RELATED"/>
    <property type="match status" value="1"/>
</dbReference>
<dbReference type="Proteomes" id="UP000321899">
    <property type="component" value="Unassembled WGS sequence"/>
</dbReference>
<evidence type="ECO:0000313" key="8">
    <source>
        <dbReference type="Proteomes" id="UP000321899"/>
    </source>
</evidence>
<organism evidence="7 8">
    <name type="scientific">Desulfobotulus mexicanus</name>
    <dbReference type="NCBI Taxonomy" id="2586642"/>
    <lineage>
        <taxon>Bacteria</taxon>
        <taxon>Pseudomonadati</taxon>
        <taxon>Thermodesulfobacteriota</taxon>
        <taxon>Desulfobacteria</taxon>
        <taxon>Desulfobacterales</taxon>
        <taxon>Desulfobacteraceae</taxon>
        <taxon>Desulfobotulus</taxon>
    </lineage>
</organism>
<dbReference type="GO" id="GO:0046872">
    <property type="term" value="F:metal ion binding"/>
    <property type="evidence" value="ECO:0007669"/>
    <property type="project" value="UniProtKB-KW"/>
</dbReference>
<evidence type="ECO:0000259" key="6">
    <source>
        <dbReference type="PROSITE" id="PS51918"/>
    </source>
</evidence>
<dbReference type="SFLD" id="SFLDG01095">
    <property type="entry name" value="Uncharacterised_Radical_SAM_Su"/>
    <property type="match status" value="1"/>
</dbReference>
<dbReference type="OrthoDB" id="5470216at2"/>